<gene>
    <name evidence="1" type="ORF">AVDCRST_MAG93-10093</name>
</gene>
<protein>
    <submittedName>
        <fullName evidence="1">Uncharacterized protein</fullName>
    </submittedName>
</protein>
<sequence length="50" mass="5475">MSTYTYSIRRSYGYCSGFGGRVEGSASDATRTFIWNLAQTTSSNPRPDTG</sequence>
<organism evidence="1">
    <name type="scientific">uncultured Chloroflexia bacterium</name>
    <dbReference type="NCBI Taxonomy" id="1672391"/>
    <lineage>
        <taxon>Bacteria</taxon>
        <taxon>Bacillati</taxon>
        <taxon>Chloroflexota</taxon>
        <taxon>Chloroflexia</taxon>
        <taxon>environmental samples</taxon>
    </lineage>
</organism>
<reference evidence="1" key="1">
    <citation type="submission" date="2020-02" db="EMBL/GenBank/DDBJ databases">
        <authorList>
            <person name="Meier V. D."/>
        </authorList>
    </citation>
    <scope>NUCLEOTIDE SEQUENCE</scope>
    <source>
        <strain evidence="1">AVDCRST_MAG93</strain>
    </source>
</reference>
<evidence type="ECO:0000313" key="1">
    <source>
        <dbReference type="EMBL" id="CAA9398298.1"/>
    </source>
</evidence>
<accession>A0A6J4NUW6</accession>
<name>A0A6J4NUW6_9CHLR</name>
<proteinExistence type="predicted"/>
<dbReference type="EMBL" id="CADCTR010003387">
    <property type="protein sequence ID" value="CAA9398298.1"/>
    <property type="molecule type" value="Genomic_DNA"/>
</dbReference>
<dbReference type="AlphaFoldDB" id="A0A6J4NUW6"/>